<gene>
    <name evidence="1" type="ORF">S12H4_03408</name>
</gene>
<reference evidence="1" key="1">
    <citation type="journal article" date="2014" name="Front. Microbiol.">
        <title>High frequency of phylogenetically diverse reductive dehalogenase-homologous genes in deep subseafloor sedimentary metagenomes.</title>
        <authorList>
            <person name="Kawai M."/>
            <person name="Futagami T."/>
            <person name="Toyoda A."/>
            <person name="Takaki Y."/>
            <person name="Nishi S."/>
            <person name="Hori S."/>
            <person name="Arai W."/>
            <person name="Tsubouchi T."/>
            <person name="Morono Y."/>
            <person name="Uchiyama I."/>
            <person name="Ito T."/>
            <person name="Fujiyama A."/>
            <person name="Inagaki F."/>
            <person name="Takami H."/>
        </authorList>
    </citation>
    <scope>NUCLEOTIDE SEQUENCE</scope>
    <source>
        <strain evidence="1">Expedition CK06-06</strain>
    </source>
</reference>
<organism evidence="1">
    <name type="scientific">marine sediment metagenome</name>
    <dbReference type="NCBI Taxonomy" id="412755"/>
    <lineage>
        <taxon>unclassified sequences</taxon>
        <taxon>metagenomes</taxon>
        <taxon>ecological metagenomes</taxon>
    </lineage>
</organism>
<evidence type="ECO:0008006" key="2">
    <source>
        <dbReference type="Google" id="ProtNLM"/>
    </source>
</evidence>
<protein>
    <recommendedName>
        <fullName evidence="2">DNA polymerase III delta N-terminal domain-containing protein</fullName>
    </recommendedName>
</protein>
<name>X1STT2_9ZZZZ</name>
<dbReference type="AlphaFoldDB" id="X1STT2"/>
<accession>X1STT2</accession>
<dbReference type="EMBL" id="BARW01000952">
    <property type="protein sequence ID" value="GAI71239.1"/>
    <property type="molecule type" value="Genomic_DNA"/>
</dbReference>
<sequence>MKADKLKKELLKLEELAPCYLYISTSDSVLEDRIESVKKFLKGKINFDT</sequence>
<evidence type="ECO:0000313" key="1">
    <source>
        <dbReference type="EMBL" id="GAI71239.1"/>
    </source>
</evidence>
<comment type="caution">
    <text evidence="1">The sequence shown here is derived from an EMBL/GenBank/DDBJ whole genome shotgun (WGS) entry which is preliminary data.</text>
</comment>
<feature type="non-terminal residue" evidence="1">
    <location>
        <position position="49"/>
    </location>
</feature>
<proteinExistence type="predicted"/>